<protein>
    <submittedName>
        <fullName evidence="1">Uncharacterized protein</fullName>
    </submittedName>
</protein>
<keyword evidence="2" id="KW-1185">Reference proteome</keyword>
<dbReference type="RefSeq" id="WP_016921419.1">
    <property type="nucleotide sequence ID" value="NZ_CP044331.1"/>
</dbReference>
<sequence>MFGFVTRYRDKRRLQETLRDYPEYTSPFRGGKLKRAQAEANFEFFMDQRNTRLAHFKRFLAGFGVDVRLEREALPPLDVWLLRYGGYFVPQVQDIIYAFEYYDSAWTGDLAGLNIVHDVSVFAGEYIVRHNHNARWGLFVGDGIRGARDMMGYYHPCLFRIHPHHRGYSDTYQLYLGEQIFHCCEGSRRRLEGRWLPCSRPEDFFRQWGDDNEFVRRVSYWADPDAEPPTPYSQLVLRE</sequence>
<accession>A0A6B8M535</accession>
<dbReference type="KEGG" id="mpar:F7D14_08430"/>
<dbReference type="Proteomes" id="UP000422569">
    <property type="component" value="Chromosome"/>
</dbReference>
<gene>
    <name evidence="1" type="ORF">F7D14_08430</name>
</gene>
<evidence type="ECO:0000313" key="2">
    <source>
        <dbReference type="Proteomes" id="UP000422569"/>
    </source>
</evidence>
<proteinExistence type="predicted"/>
<organism evidence="1 2">
    <name type="scientific">Methylocystis parvus</name>
    <dbReference type="NCBI Taxonomy" id="134"/>
    <lineage>
        <taxon>Bacteria</taxon>
        <taxon>Pseudomonadati</taxon>
        <taxon>Pseudomonadota</taxon>
        <taxon>Alphaproteobacteria</taxon>
        <taxon>Hyphomicrobiales</taxon>
        <taxon>Methylocystaceae</taxon>
        <taxon>Methylocystis</taxon>
    </lineage>
</organism>
<dbReference type="AlphaFoldDB" id="A0A6B8M535"/>
<name>A0A6B8M535_9HYPH</name>
<dbReference type="EMBL" id="CP044331">
    <property type="protein sequence ID" value="QGM97486.1"/>
    <property type="molecule type" value="Genomic_DNA"/>
</dbReference>
<evidence type="ECO:0000313" key="1">
    <source>
        <dbReference type="EMBL" id="QGM97486.1"/>
    </source>
</evidence>
<reference evidence="1 2" key="1">
    <citation type="submission" date="2019-09" db="EMBL/GenBank/DDBJ databases">
        <title>Isolation and complete genome sequencing of Methylocystis species.</title>
        <authorList>
            <person name="Rumah B.L."/>
            <person name="Stead C.E."/>
            <person name="Stevens B.C."/>
            <person name="Minton N.P."/>
            <person name="Grosse-Honebrink A."/>
            <person name="Zhang Y."/>
        </authorList>
    </citation>
    <scope>NUCLEOTIDE SEQUENCE [LARGE SCALE GENOMIC DNA]</scope>
    <source>
        <strain evidence="1 2">BRCS2</strain>
    </source>
</reference>